<keyword evidence="3 5" id="KW-1133">Transmembrane helix</keyword>
<organism evidence="7 8">
    <name type="scientific">Candidula unifasciata</name>
    <dbReference type="NCBI Taxonomy" id="100452"/>
    <lineage>
        <taxon>Eukaryota</taxon>
        <taxon>Metazoa</taxon>
        <taxon>Spiralia</taxon>
        <taxon>Lophotrochozoa</taxon>
        <taxon>Mollusca</taxon>
        <taxon>Gastropoda</taxon>
        <taxon>Heterobranchia</taxon>
        <taxon>Euthyneura</taxon>
        <taxon>Panpulmonata</taxon>
        <taxon>Eupulmonata</taxon>
        <taxon>Stylommatophora</taxon>
        <taxon>Helicina</taxon>
        <taxon>Helicoidea</taxon>
        <taxon>Geomitridae</taxon>
        <taxon>Candidula</taxon>
    </lineage>
</organism>
<dbReference type="Proteomes" id="UP000678393">
    <property type="component" value="Unassembled WGS sequence"/>
</dbReference>
<feature type="domain" description="Receptor ligand binding region" evidence="6">
    <location>
        <begin position="63"/>
        <end position="198"/>
    </location>
</feature>
<dbReference type="GO" id="GO:0016020">
    <property type="term" value="C:membrane"/>
    <property type="evidence" value="ECO:0007669"/>
    <property type="project" value="UniProtKB-SubCell"/>
</dbReference>
<comment type="caution">
    <text evidence="7">The sequence shown here is derived from an EMBL/GenBank/DDBJ whole genome shotgun (WGS) entry which is preliminary data.</text>
</comment>
<dbReference type="GO" id="GO:0038023">
    <property type="term" value="F:signaling receptor activity"/>
    <property type="evidence" value="ECO:0007669"/>
    <property type="project" value="TreeGrafter"/>
</dbReference>
<evidence type="ECO:0000256" key="2">
    <source>
        <dbReference type="ARBA" id="ARBA00022692"/>
    </source>
</evidence>
<protein>
    <recommendedName>
        <fullName evidence="6">Receptor ligand binding region domain-containing protein</fullName>
    </recommendedName>
</protein>
<proteinExistence type="predicted"/>
<dbReference type="InterPro" id="IPR001828">
    <property type="entry name" value="ANF_lig-bd_rcpt"/>
</dbReference>
<dbReference type="SUPFAM" id="SSF53822">
    <property type="entry name" value="Periplasmic binding protein-like I"/>
    <property type="match status" value="1"/>
</dbReference>
<dbReference type="PANTHER" id="PTHR44755:SF8">
    <property type="entry name" value="RECEPTOR LIGAND BINDING REGION DOMAIN-CONTAINING PROTEIN"/>
    <property type="match status" value="1"/>
</dbReference>
<dbReference type="PANTHER" id="PTHR44755">
    <property type="entry name" value="NATRIURETIC PEPTIDE RECEPTOR 3-RELATED"/>
    <property type="match status" value="1"/>
</dbReference>
<evidence type="ECO:0000256" key="4">
    <source>
        <dbReference type="ARBA" id="ARBA00023136"/>
    </source>
</evidence>
<dbReference type="CDD" id="cd06352">
    <property type="entry name" value="PBP1_NPR_GC-like"/>
    <property type="match status" value="1"/>
</dbReference>
<evidence type="ECO:0000256" key="3">
    <source>
        <dbReference type="ARBA" id="ARBA00022989"/>
    </source>
</evidence>
<dbReference type="EMBL" id="CAJHNH020000239">
    <property type="protein sequence ID" value="CAG5116349.1"/>
    <property type="molecule type" value="Genomic_DNA"/>
</dbReference>
<name>A0A8S3YGR1_9EUPU</name>
<evidence type="ECO:0000313" key="8">
    <source>
        <dbReference type="Proteomes" id="UP000678393"/>
    </source>
</evidence>
<feature type="transmembrane region" description="Helical" evidence="5">
    <location>
        <begin position="20"/>
        <end position="41"/>
    </location>
</feature>
<dbReference type="InterPro" id="IPR052612">
    <property type="entry name" value="ANP_Clearance_Receptor"/>
</dbReference>
<gene>
    <name evidence="7" type="ORF">CUNI_LOCUS1907</name>
</gene>
<keyword evidence="8" id="KW-1185">Reference proteome</keyword>
<dbReference type="Gene3D" id="3.40.50.2300">
    <property type="match status" value="1"/>
</dbReference>
<evidence type="ECO:0000256" key="1">
    <source>
        <dbReference type="ARBA" id="ARBA00004370"/>
    </source>
</evidence>
<reference evidence="7" key="1">
    <citation type="submission" date="2021-04" db="EMBL/GenBank/DDBJ databases">
        <authorList>
            <consortium name="Molecular Ecology Group"/>
        </authorList>
    </citation>
    <scope>NUCLEOTIDE SEQUENCE</scope>
</reference>
<dbReference type="Pfam" id="PF01094">
    <property type="entry name" value="ANF_receptor"/>
    <property type="match status" value="1"/>
</dbReference>
<keyword evidence="2 5" id="KW-0812">Transmembrane</keyword>
<dbReference type="GO" id="GO:0017046">
    <property type="term" value="F:peptide hormone binding"/>
    <property type="evidence" value="ECO:0007669"/>
    <property type="project" value="TreeGrafter"/>
</dbReference>
<comment type="subcellular location">
    <subcellularLocation>
        <location evidence="1">Membrane</location>
    </subcellularLocation>
</comment>
<accession>A0A8S3YGR1</accession>
<dbReference type="OrthoDB" id="1890790at2759"/>
<evidence type="ECO:0000256" key="5">
    <source>
        <dbReference type="SAM" id="Phobius"/>
    </source>
</evidence>
<evidence type="ECO:0000259" key="6">
    <source>
        <dbReference type="Pfam" id="PF01094"/>
    </source>
</evidence>
<dbReference type="AlphaFoldDB" id="A0A8S3YGR1"/>
<keyword evidence="4 5" id="KW-0472">Membrane</keyword>
<dbReference type="GO" id="GO:0007165">
    <property type="term" value="P:signal transduction"/>
    <property type="evidence" value="ECO:0007669"/>
    <property type="project" value="TreeGrafter"/>
</dbReference>
<evidence type="ECO:0000313" key="7">
    <source>
        <dbReference type="EMBL" id="CAG5116349.1"/>
    </source>
</evidence>
<sequence length="238" mass="26969">MRRFHTPLLTILQQRICSILFGRMMIALCLSHVITPCVAVIQIKVGVLLISDLNAPYSVQRTGPAVDIALETVNTRMLNSSYRLVKVLRVYDRICDARFASGVAAELYYKEQIQALVGPACDPALESVARLAAYWNIPIITGLGDGGMFKNKTDFPTLTRFSYCQCRLRKVFASLFKEFHWRDISLIYDENDITADTLGATLREGLQRDKYYPYVIPFYSQSNPDVSVLLRDASLRSR</sequence>
<feature type="non-terminal residue" evidence="7">
    <location>
        <position position="238"/>
    </location>
</feature>
<dbReference type="InterPro" id="IPR028082">
    <property type="entry name" value="Peripla_BP_I"/>
</dbReference>